<evidence type="ECO:0000313" key="2">
    <source>
        <dbReference type="EMBL" id="THH36874.1"/>
    </source>
</evidence>
<feature type="transmembrane region" description="Helical" evidence="1">
    <location>
        <begin position="217"/>
        <end position="236"/>
    </location>
</feature>
<dbReference type="InterPro" id="IPR007820">
    <property type="entry name" value="AbrB_fam"/>
</dbReference>
<feature type="transmembrane region" description="Helical" evidence="1">
    <location>
        <begin position="242"/>
        <end position="263"/>
    </location>
</feature>
<organism evidence="2 3">
    <name type="scientific">Aliishimia ponticola</name>
    <dbReference type="NCBI Taxonomy" id="2499833"/>
    <lineage>
        <taxon>Bacteria</taxon>
        <taxon>Pseudomonadati</taxon>
        <taxon>Pseudomonadota</taxon>
        <taxon>Alphaproteobacteria</taxon>
        <taxon>Rhodobacterales</taxon>
        <taxon>Paracoccaceae</taxon>
        <taxon>Aliishimia</taxon>
    </lineage>
</organism>
<reference evidence="2 3" key="1">
    <citation type="submission" date="2019-04" db="EMBL/GenBank/DDBJ databases">
        <title>Shimia ponticola sp. nov., isolated from seawater.</title>
        <authorList>
            <person name="Kim Y.-O."/>
            <person name="Yoon J.-H."/>
        </authorList>
    </citation>
    <scope>NUCLEOTIDE SEQUENCE [LARGE SCALE GENOMIC DNA]</scope>
    <source>
        <strain evidence="2 3">MYP11</strain>
    </source>
</reference>
<feature type="transmembrane region" description="Helical" evidence="1">
    <location>
        <begin position="92"/>
        <end position="114"/>
    </location>
</feature>
<keyword evidence="1" id="KW-1133">Transmembrane helix</keyword>
<keyword evidence="3" id="KW-1185">Reference proteome</keyword>
<dbReference type="PANTHER" id="PTHR38457:SF1">
    <property type="entry name" value="REGULATOR ABRB-RELATED"/>
    <property type="match status" value="1"/>
</dbReference>
<dbReference type="Proteomes" id="UP000306602">
    <property type="component" value="Unassembled WGS sequence"/>
</dbReference>
<comment type="caution">
    <text evidence="2">The sequence shown here is derived from an EMBL/GenBank/DDBJ whole genome shotgun (WGS) entry which is preliminary data.</text>
</comment>
<gene>
    <name evidence="2" type="ORF">E4Z66_07985</name>
</gene>
<keyword evidence="1" id="KW-0472">Membrane</keyword>
<dbReference type="GO" id="GO:0010468">
    <property type="term" value="P:regulation of gene expression"/>
    <property type="evidence" value="ECO:0007669"/>
    <property type="project" value="InterPro"/>
</dbReference>
<dbReference type="OrthoDB" id="7157734at2"/>
<evidence type="ECO:0000313" key="3">
    <source>
        <dbReference type="Proteomes" id="UP000306602"/>
    </source>
</evidence>
<protein>
    <submittedName>
        <fullName evidence="2">AbrB family transcriptional regulator</fullName>
    </submittedName>
</protein>
<dbReference type="AlphaFoldDB" id="A0A4S4NBT0"/>
<feature type="transmembrane region" description="Helical" evidence="1">
    <location>
        <begin position="36"/>
        <end position="54"/>
    </location>
</feature>
<feature type="transmembrane region" description="Helical" evidence="1">
    <location>
        <begin position="156"/>
        <end position="173"/>
    </location>
</feature>
<evidence type="ECO:0000256" key="1">
    <source>
        <dbReference type="SAM" id="Phobius"/>
    </source>
</evidence>
<feature type="transmembrane region" description="Helical" evidence="1">
    <location>
        <begin position="317"/>
        <end position="348"/>
    </location>
</feature>
<feature type="transmembrane region" description="Helical" evidence="1">
    <location>
        <begin position="66"/>
        <end position="86"/>
    </location>
</feature>
<dbReference type="NCBIfam" id="TIGR03082">
    <property type="entry name" value="Gneg_AbrB_dup"/>
    <property type="match status" value="2"/>
</dbReference>
<feature type="transmembrane region" description="Helical" evidence="1">
    <location>
        <begin position="275"/>
        <end position="297"/>
    </location>
</feature>
<sequence length="356" mass="37020">MTSPMIPRILSQTALMLAIGLLGALLARVAGIPMPYLTGALASVGVFSIWRSATGRSELQFPKRPRQLFVGLIGVMIGASFTADLVARLPGIWPSLLVMTAFVLVAMGMGYALFRVLGGYDPVTAVYSAMPGGLVEAVTLGEEAGGNVRILALQHFARIVVVVVAVPTLYFIWSGHAVGSAAGQSFTQAGWTLFDVAELVLLAIAGMWLGPKLRLPAAHLVGPLLLSAGLHGAGLLHLAGPAWLLAVSQLVVGTALGTSFSGANRRDLLRAFGLGSLYVLLVLGVAFGIATGLAPILPFDFDTLFVSFAPGGVTEMGLIALSLGISPVVVTAHHIFRIGLTVTLAGVLSRRLRARA</sequence>
<keyword evidence="1" id="KW-0812">Transmembrane</keyword>
<dbReference type="PANTHER" id="PTHR38457">
    <property type="entry name" value="REGULATOR ABRB-RELATED"/>
    <property type="match status" value="1"/>
</dbReference>
<dbReference type="GO" id="GO:0016020">
    <property type="term" value="C:membrane"/>
    <property type="evidence" value="ECO:0007669"/>
    <property type="project" value="InterPro"/>
</dbReference>
<dbReference type="PIRSF" id="PIRSF038991">
    <property type="entry name" value="Protein_AbrB"/>
    <property type="match status" value="1"/>
</dbReference>
<accession>A0A4S4NBT0</accession>
<proteinExistence type="predicted"/>
<dbReference type="InterPro" id="IPR017516">
    <property type="entry name" value="AbrB_dup"/>
</dbReference>
<name>A0A4S4NBT0_9RHOB</name>
<feature type="transmembrane region" description="Helical" evidence="1">
    <location>
        <begin position="193"/>
        <end position="210"/>
    </location>
</feature>
<dbReference type="Pfam" id="PF05145">
    <property type="entry name" value="AbrB"/>
    <property type="match status" value="1"/>
</dbReference>
<dbReference type="EMBL" id="SRKY01000002">
    <property type="protein sequence ID" value="THH36874.1"/>
    <property type="molecule type" value="Genomic_DNA"/>
</dbReference>